<proteinExistence type="predicted"/>
<protein>
    <submittedName>
        <fullName evidence="2">Uncharacterized protein</fullName>
    </submittedName>
</protein>
<dbReference type="EMBL" id="CABVPW010000016">
    <property type="protein sequence ID" value="VWB75890.1"/>
    <property type="molecule type" value="Genomic_DNA"/>
</dbReference>
<evidence type="ECO:0000313" key="3">
    <source>
        <dbReference type="Proteomes" id="UP000494218"/>
    </source>
</evidence>
<dbReference type="RefSeq" id="WP_175032396.1">
    <property type="nucleotide sequence ID" value="NZ_CABVPW010000016.1"/>
</dbReference>
<accession>A0A6P2M7I3</accession>
<name>A0A6P2M7I3_BURL3</name>
<organism evidence="2 3">
    <name type="scientific">Burkholderia lata (strain ATCC 17760 / DSM 23089 / LMG 22485 / NCIMB 9086 / R18194 / 383)</name>
    <dbReference type="NCBI Taxonomy" id="482957"/>
    <lineage>
        <taxon>Bacteria</taxon>
        <taxon>Pseudomonadati</taxon>
        <taxon>Pseudomonadota</taxon>
        <taxon>Betaproteobacteria</taxon>
        <taxon>Burkholderiales</taxon>
        <taxon>Burkholderiaceae</taxon>
        <taxon>Burkholderia</taxon>
        <taxon>Burkholderia cepacia complex</taxon>
    </lineage>
</organism>
<evidence type="ECO:0000313" key="2">
    <source>
        <dbReference type="EMBL" id="VWB75890.1"/>
    </source>
</evidence>
<reference evidence="2 3" key="1">
    <citation type="submission" date="2019-09" db="EMBL/GenBank/DDBJ databases">
        <authorList>
            <person name="Depoorter E."/>
        </authorList>
    </citation>
    <scope>NUCLEOTIDE SEQUENCE [LARGE SCALE GENOMIC DNA]</scope>
    <source>
        <strain evidence="2">LMG 23254</strain>
    </source>
</reference>
<dbReference type="Proteomes" id="UP000494218">
    <property type="component" value="Unassembled WGS sequence"/>
</dbReference>
<dbReference type="AlphaFoldDB" id="A0A6P2M7I3"/>
<sequence>MSTDTASASAPEASRRHAAGMHGPPAHVRRSISIASAGMRRADARDTGPLGPAAR</sequence>
<evidence type="ECO:0000256" key="1">
    <source>
        <dbReference type="SAM" id="MobiDB-lite"/>
    </source>
</evidence>
<gene>
    <name evidence="2" type="ORF">BLA23254_03561</name>
</gene>
<feature type="region of interest" description="Disordered" evidence="1">
    <location>
        <begin position="1"/>
        <end position="55"/>
    </location>
</feature>